<evidence type="ECO:0000256" key="2">
    <source>
        <dbReference type="ARBA" id="ARBA00022527"/>
    </source>
</evidence>
<proteinExistence type="inferred from homology"/>
<organism evidence="14 15">
    <name type="scientific">Nadsonia fulvescens var. elongata DSM 6958</name>
    <dbReference type="NCBI Taxonomy" id="857566"/>
    <lineage>
        <taxon>Eukaryota</taxon>
        <taxon>Fungi</taxon>
        <taxon>Dikarya</taxon>
        <taxon>Ascomycota</taxon>
        <taxon>Saccharomycotina</taxon>
        <taxon>Dipodascomycetes</taxon>
        <taxon>Dipodascales</taxon>
        <taxon>Dipodascales incertae sedis</taxon>
        <taxon>Nadsonia</taxon>
    </lineage>
</organism>
<gene>
    <name evidence="14" type="ORF">NADFUDRAFT_76818</name>
</gene>
<dbReference type="PANTHER" id="PTHR24343">
    <property type="entry name" value="SERINE/THREONINE KINASE"/>
    <property type="match status" value="1"/>
</dbReference>
<dbReference type="CDD" id="cd13994">
    <property type="entry name" value="STKc_HAL4_like"/>
    <property type="match status" value="1"/>
</dbReference>
<dbReference type="SMART" id="SM00220">
    <property type="entry name" value="S_TKc"/>
    <property type="match status" value="1"/>
</dbReference>
<sequence length="590" mass="63207">MVLLSQRSSTSSSGYAVPVKSASPTSPLASTEISNLNSLPTEKTTNKSSPLSSPPLSPAVTPSSAAVQMAYLNTKSSKSSATINKLKGIFNAKKLAPSHAATPVGSAVGPGTPTSHPHPLQRLNGSSNSSSSSSLASLQLSSPSTPTTPVWPTNPSSTTPAPTTIPTLMLASENSSMVMINDTIPTINNITSPNTNSPSVSATSMVSPRPQLTSTPTNVISPVSSLNSIKGPAGRFILFGDDEAQYNHVHHLKSTRRQEKLGGMLRDILGTGKKVRDDAVSAVPDFVNYAVKPPTGKTGGPKDKSQGSQSPVLSDDDGQNNGGLDEHHLSLMSGLVSQIQKGEKEVTSVVRNGSVTCKDSNASLLQKYGKCQEVIGKGAYGIVRVSQKYDAASRCDRLFAVKEFKRRAQESENHFAKRLTSEFCLSSSLHHPNIIQTLDLMKDAKGEYCEVMEFCAGGDLYSLILASSGGLEQVEADCFFKQIIRGVVYMHDMGVAHCDLKPENILLSPNGSIKISDFGNGECFRMAWEKEIHLSSGICGSTPYIAPEEYRDKCFDPRAVDIWATGVIYMAMRTGSYLWKISKPDEDMYY</sequence>
<evidence type="ECO:0000256" key="9">
    <source>
        <dbReference type="ARBA" id="ARBA00048679"/>
    </source>
</evidence>
<dbReference type="FunFam" id="1.10.510.10:FF:000183">
    <property type="entry name" value="Serine/threonine-protein kinase hal4"/>
    <property type="match status" value="1"/>
</dbReference>
<comment type="catalytic activity">
    <reaction evidence="9">
        <text>L-seryl-[protein] + ATP = O-phospho-L-seryl-[protein] + ADP + H(+)</text>
        <dbReference type="Rhea" id="RHEA:17989"/>
        <dbReference type="Rhea" id="RHEA-COMP:9863"/>
        <dbReference type="Rhea" id="RHEA-COMP:11604"/>
        <dbReference type="ChEBI" id="CHEBI:15378"/>
        <dbReference type="ChEBI" id="CHEBI:29999"/>
        <dbReference type="ChEBI" id="CHEBI:30616"/>
        <dbReference type="ChEBI" id="CHEBI:83421"/>
        <dbReference type="ChEBI" id="CHEBI:456216"/>
        <dbReference type="EC" id="2.7.11.1"/>
    </reaction>
</comment>
<evidence type="ECO:0000256" key="12">
    <source>
        <dbReference type="SAM" id="MobiDB-lite"/>
    </source>
</evidence>
<dbReference type="GO" id="GO:0005524">
    <property type="term" value="F:ATP binding"/>
    <property type="evidence" value="ECO:0007669"/>
    <property type="project" value="UniProtKB-UniRule"/>
</dbReference>
<keyword evidence="5 14" id="KW-0418">Kinase</keyword>
<protein>
    <recommendedName>
        <fullName evidence="1">non-specific serine/threonine protein kinase</fullName>
        <ecNumber evidence="1">2.7.11.1</ecNumber>
    </recommendedName>
    <alternativeName>
        <fullName evidence="10">Halotolerance protein 4</fullName>
    </alternativeName>
</protein>
<dbReference type="STRING" id="857566.A0A1E3PSY1"/>
<feature type="binding site" evidence="11">
    <location>
        <position position="402"/>
    </location>
    <ligand>
        <name>ATP</name>
        <dbReference type="ChEBI" id="CHEBI:30616"/>
    </ligand>
</feature>
<dbReference type="InterPro" id="IPR017441">
    <property type="entry name" value="Protein_kinase_ATP_BS"/>
</dbReference>
<keyword evidence="6 11" id="KW-0067">ATP-binding</keyword>
<dbReference type="GO" id="GO:0004674">
    <property type="term" value="F:protein serine/threonine kinase activity"/>
    <property type="evidence" value="ECO:0007669"/>
    <property type="project" value="UniProtKB-KW"/>
</dbReference>
<dbReference type="GO" id="GO:0005829">
    <property type="term" value="C:cytosol"/>
    <property type="evidence" value="ECO:0007669"/>
    <property type="project" value="TreeGrafter"/>
</dbReference>
<dbReference type="EC" id="2.7.11.1" evidence="1"/>
<dbReference type="Pfam" id="PF00069">
    <property type="entry name" value="Pkinase"/>
    <property type="match status" value="1"/>
</dbReference>
<feature type="compositionally biased region" description="Polar residues" evidence="12">
    <location>
        <begin position="210"/>
        <end position="219"/>
    </location>
</feature>
<evidence type="ECO:0000256" key="7">
    <source>
        <dbReference type="ARBA" id="ARBA00038505"/>
    </source>
</evidence>
<comment type="catalytic activity">
    <reaction evidence="8">
        <text>L-threonyl-[protein] + ATP = O-phospho-L-threonyl-[protein] + ADP + H(+)</text>
        <dbReference type="Rhea" id="RHEA:46608"/>
        <dbReference type="Rhea" id="RHEA-COMP:11060"/>
        <dbReference type="Rhea" id="RHEA-COMP:11605"/>
        <dbReference type="ChEBI" id="CHEBI:15378"/>
        <dbReference type="ChEBI" id="CHEBI:30013"/>
        <dbReference type="ChEBI" id="CHEBI:30616"/>
        <dbReference type="ChEBI" id="CHEBI:61977"/>
        <dbReference type="ChEBI" id="CHEBI:456216"/>
        <dbReference type="EC" id="2.7.11.1"/>
    </reaction>
</comment>
<feature type="non-terminal residue" evidence="14">
    <location>
        <position position="590"/>
    </location>
</feature>
<dbReference type="PROSITE" id="PS50011">
    <property type="entry name" value="PROTEIN_KINASE_DOM"/>
    <property type="match status" value="1"/>
</dbReference>
<feature type="region of interest" description="Disordered" evidence="12">
    <location>
        <begin position="100"/>
        <end position="163"/>
    </location>
</feature>
<keyword evidence="4 11" id="KW-0547">Nucleotide-binding</keyword>
<feature type="compositionally biased region" description="Low complexity" evidence="12">
    <location>
        <begin position="126"/>
        <end position="163"/>
    </location>
</feature>
<evidence type="ECO:0000256" key="3">
    <source>
        <dbReference type="ARBA" id="ARBA00022679"/>
    </source>
</evidence>
<feature type="compositionally biased region" description="Polar residues" evidence="12">
    <location>
        <begin position="22"/>
        <end position="47"/>
    </location>
</feature>
<feature type="compositionally biased region" description="Low complexity" evidence="12">
    <location>
        <begin position="190"/>
        <end position="204"/>
    </location>
</feature>
<dbReference type="InterPro" id="IPR000719">
    <property type="entry name" value="Prot_kinase_dom"/>
</dbReference>
<dbReference type="SUPFAM" id="SSF56112">
    <property type="entry name" value="Protein kinase-like (PK-like)"/>
    <property type="match status" value="1"/>
</dbReference>
<dbReference type="PANTHER" id="PTHR24343:SF43">
    <property type="entry name" value="SERINE_THREONINE-PROTEIN KINASE HAL5-RELATED"/>
    <property type="match status" value="1"/>
</dbReference>
<dbReference type="Proteomes" id="UP000095009">
    <property type="component" value="Unassembled WGS sequence"/>
</dbReference>
<dbReference type="InterPro" id="IPR011009">
    <property type="entry name" value="Kinase-like_dom_sf"/>
</dbReference>
<comment type="similarity">
    <text evidence="7">Belongs to the protein kinase superfamily. CAMK Ser/Thr protein kinase family. NPR/HAL subfamily. HAL5 sub-subfamily.</text>
</comment>
<evidence type="ECO:0000256" key="11">
    <source>
        <dbReference type="PROSITE-ProRule" id="PRU10141"/>
    </source>
</evidence>
<keyword evidence="15" id="KW-1185">Reference proteome</keyword>
<feature type="region of interest" description="Disordered" evidence="12">
    <location>
        <begin position="190"/>
        <end position="219"/>
    </location>
</feature>
<feature type="compositionally biased region" description="Low complexity" evidence="12">
    <location>
        <begin position="1"/>
        <end position="13"/>
    </location>
</feature>
<evidence type="ECO:0000256" key="8">
    <source>
        <dbReference type="ARBA" id="ARBA00047899"/>
    </source>
</evidence>
<evidence type="ECO:0000256" key="10">
    <source>
        <dbReference type="ARBA" id="ARBA00078109"/>
    </source>
</evidence>
<feature type="domain" description="Protein kinase" evidence="13">
    <location>
        <begin position="369"/>
        <end position="590"/>
    </location>
</feature>
<evidence type="ECO:0000313" key="14">
    <source>
        <dbReference type="EMBL" id="ODQ68531.1"/>
    </source>
</evidence>
<reference evidence="14 15" key="1">
    <citation type="journal article" date="2016" name="Proc. Natl. Acad. Sci. U.S.A.">
        <title>Comparative genomics of biotechnologically important yeasts.</title>
        <authorList>
            <person name="Riley R."/>
            <person name="Haridas S."/>
            <person name="Wolfe K.H."/>
            <person name="Lopes M.R."/>
            <person name="Hittinger C.T."/>
            <person name="Goeker M."/>
            <person name="Salamov A.A."/>
            <person name="Wisecaver J.H."/>
            <person name="Long T.M."/>
            <person name="Calvey C.H."/>
            <person name="Aerts A.L."/>
            <person name="Barry K.W."/>
            <person name="Choi C."/>
            <person name="Clum A."/>
            <person name="Coughlan A.Y."/>
            <person name="Deshpande S."/>
            <person name="Douglass A.P."/>
            <person name="Hanson S.J."/>
            <person name="Klenk H.-P."/>
            <person name="LaButti K.M."/>
            <person name="Lapidus A."/>
            <person name="Lindquist E.A."/>
            <person name="Lipzen A.M."/>
            <person name="Meier-Kolthoff J.P."/>
            <person name="Ohm R.A."/>
            <person name="Otillar R.P."/>
            <person name="Pangilinan J.L."/>
            <person name="Peng Y."/>
            <person name="Rokas A."/>
            <person name="Rosa C.A."/>
            <person name="Scheuner C."/>
            <person name="Sibirny A.A."/>
            <person name="Slot J.C."/>
            <person name="Stielow J.B."/>
            <person name="Sun H."/>
            <person name="Kurtzman C.P."/>
            <person name="Blackwell M."/>
            <person name="Grigoriev I.V."/>
            <person name="Jeffries T.W."/>
        </authorList>
    </citation>
    <scope>NUCLEOTIDE SEQUENCE [LARGE SCALE GENOMIC DNA]</scope>
    <source>
        <strain evidence="14 15">DSM 6958</strain>
    </source>
</reference>
<evidence type="ECO:0000259" key="13">
    <source>
        <dbReference type="PROSITE" id="PS50011"/>
    </source>
</evidence>
<dbReference type="Gene3D" id="1.10.510.10">
    <property type="entry name" value="Transferase(Phosphotransferase) domain 1"/>
    <property type="match status" value="1"/>
</dbReference>
<evidence type="ECO:0000313" key="15">
    <source>
        <dbReference type="Proteomes" id="UP000095009"/>
    </source>
</evidence>
<keyword evidence="2" id="KW-0723">Serine/threonine-protein kinase</keyword>
<dbReference type="OrthoDB" id="6513151at2759"/>
<evidence type="ECO:0000256" key="1">
    <source>
        <dbReference type="ARBA" id="ARBA00012513"/>
    </source>
</evidence>
<evidence type="ECO:0000256" key="4">
    <source>
        <dbReference type="ARBA" id="ARBA00022741"/>
    </source>
</evidence>
<feature type="region of interest" description="Disordered" evidence="12">
    <location>
        <begin position="289"/>
        <end position="327"/>
    </location>
</feature>
<feature type="region of interest" description="Disordered" evidence="12">
    <location>
        <begin position="1"/>
        <end position="63"/>
    </location>
</feature>
<accession>A0A1E3PSY1</accession>
<dbReference type="EMBL" id="KV454406">
    <property type="protein sequence ID" value="ODQ68531.1"/>
    <property type="molecule type" value="Genomic_DNA"/>
</dbReference>
<dbReference type="PROSITE" id="PS00108">
    <property type="entry name" value="PROTEIN_KINASE_ST"/>
    <property type="match status" value="1"/>
</dbReference>
<evidence type="ECO:0000256" key="6">
    <source>
        <dbReference type="ARBA" id="ARBA00022840"/>
    </source>
</evidence>
<evidence type="ECO:0000256" key="5">
    <source>
        <dbReference type="ARBA" id="ARBA00022777"/>
    </source>
</evidence>
<name>A0A1E3PSY1_9ASCO</name>
<dbReference type="PROSITE" id="PS00107">
    <property type="entry name" value="PROTEIN_KINASE_ATP"/>
    <property type="match status" value="1"/>
</dbReference>
<dbReference type="GO" id="GO:0030003">
    <property type="term" value="P:intracellular monoatomic cation homeostasis"/>
    <property type="evidence" value="ECO:0007669"/>
    <property type="project" value="TreeGrafter"/>
</dbReference>
<dbReference type="AlphaFoldDB" id="A0A1E3PSY1"/>
<keyword evidence="3" id="KW-0808">Transferase</keyword>
<dbReference type="InterPro" id="IPR008271">
    <property type="entry name" value="Ser/Thr_kinase_AS"/>
</dbReference>